<organism evidence="1 2">
    <name type="scientific">Neoasaia chiangmaiensis</name>
    <dbReference type="NCBI Taxonomy" id="320497"/>
    <lineage>
        <taxon>Bacteria</taxon>
        <taxon>Pseudomonadati</taxon>
        <taxon>Pseudomonadota</taxon>
        <taxon>Alphaproteobacteria</taxon>
        <taxon>Acetobacterales</taxon>
        <taxon>Acetobacteraceae</taxon>
        <taxon>Neoasaia</taxon>
    </lineage>
</organism>
<dbReference type="AlphaFoldDB" id="A0A1U9KML0"/>
<proteinExistence type="predicted"/>
<accession>A0A1U9KML0</accession>
<gene>
    <name evidence="1" type="ORF">A0U93_02725</name>
</gene>
<dbReference type="OrthoDB" id="835336at2"/>
<evidence type="ECO:0000313" key="1">
    <source>
        <dbReference type="EMBL" id="AQS87034.1"/>
    </source>
</evidence>
<keyword evidence="2" id="KW-1185">Reference proteome</keyword>
<dbReference type="Proteomes" id="UP000188604">
    <property type="component" value="Chromosome"/>
</dbReference>
<dbReference type="Pfam" id="PF13704">
    <property type="entry name" value="Glyco_tranf_2_4"/>
    <property type="match status" value="1"/>
</dbReference>
<evidence type="ECO:0000313" key="2">
    <source>
        <dbReference type="Proteomes" id="UP000188604"/>
    </source>
</evidence>
<dbReference type="EMBL" id="CP014691">
    <property type="protein sequence ID" value="AQS87034.1"/>
    <property type="molecule type" value="Genomic_DNA"/>
</dbReference>
<dbReference type="RefSeq" id="WP_077806003.1">
    <property type="nucleotide sequence ID" value="NZ_CP014691.1"/>
</dbReference>
<reference evidence="1 2" key="1">
    <citation type="submission" date="2016-03" db="EMBL/GenBank/DDBJ databases">
        <title>Acetic acid bacteria sequencing.</title>
        <authorList>
            <person name="Brandt J."/>
            <person name="Jakob F."/>
            <person name="Vogel R.F."/>
        </authorList>
    </citation>
    <scope>NUCLEOTIDE SEQUENCE [LARGE SCALE GENOMIC DNA]</scope>
    <source>
        <strain evidence="1 2">NBRC 101099</strain>
    </source>
</reference>
<evidence type="ECO:0008006" key="3">
    <source>
        <dbReference type="Google" id="ProtNLM"/>
    </source>
</evidence>
<dbReference type="STRING" id="320497.A0U93_02725"/>
<name>A0A1U9KML0_9PROT</name>
<dbReference type="KEGG" id="nch:A0U93_02725"/>
<sequence>MHLMKAPLAIVTMVYNEPEFLPLWRRHYASQVGEKACYVIDHGTDDGSTDDLGGVNRLCIPRSPQDDETRSRAIACYCAALLHWYDAMIYVDVDELLVADPALYPSLIDFSRGWSAPVVTATGLDVIHVPEHEPDIDWSVPVSRQRTHLRFTSSMCKPVLIRRPVDWAPGFHNTTKVPQLDAPLFLFHLRYADLMQGVKRLERTRRQPWISEDAGRHQRMTNEDWSGMLRSMAALPDIRDISLSADDPTLALWRARVLSSSRSRMNDRYKIDLHISGDALWKLPPRFAGTF</sequence>
<protein>
    <recommendedName>
        <fullName evidence="3">Glycosyl transferase family 2</fullName>
    </recommendedName>
</protein>